<comment type="caution">
    <text evidence="2">The sequence shown here is derived from an EMBL/GenBank/DDBJ whole genome shotgun (WGS) entry which is preliminary data.</text>
</comment>
<keyword evidence="1" id="KW-0812">Transmembrane</keyword>
<dbReference type="EMBL" id="CYTK01000003">
    <property type="protein sequence ID" value="CUI86903.1"/>
    <property type="molecule type" value="Genomic_DNA"/>
</dbReference>
<name>A0AAD2IY13_ACHAE</name>
<protein>
    <submittedName>
        <fullName evidence="2">Uncharacterized protein</fullName>
    </submittedName>
</protein>
<evidence type="ECO:0000256" key="1">
    <source>
        <dbReference type="SAM" id="Phobius"/>
    </source>
</evidence>
<keyword evidence="1" id="KW-0472">Membrane</keyword>
<proteinExistence type="predicted"/>
<sequence>MAQLVLFRDRKGQRIVAHAAAVVAQPFVVIAGVATIVETVLARHGLVERALHAPFVAHELERGRQLDQRQRRARALLVVVVQLTHRGQRRLLVARQRQGGSGQAGEATMVLTQDVGVAGVVATGFDAALQVGRPGAERARTLLHLLQQPLARTVQRCLGHFEAVVAGVLHEADGVGRQPHIARGRAAPQVVRTDGVAHARQAADRAGHLGVALGLGARLEAELLGRGLIQHDPRQGRADGLLGAAVGIVEQPFDQAIDVDRRTVRYRHADRGRVRVVGRHPRRLRRVGFARIQAQAAHLALGRVGRLHLQHRFAHDAQGLAAALPVDGQAHQAQAVRTGGGGGEAQRGALLVLQSHGLDAVDDGQRVQRFQLDRHLLLGAAQVGHVQRNRGLVARGDEARRVQLGHDGRRHHHFGVGAAVVVGREGHGHQAQRAVEIRQVQRDVRLALLVQLDRTGEQVHQLDLLRQALAVAAHGGVAAPLQLALRAVHFLDQLAVHVQQFGRVAVLAEEVVQRIGGLVLVDVEDAHVHRRQGHGGLLALGAVHLDAHGRLGLWHRLGRRRQFHVQLAVSAGDGQEGQAQRARRRHAVAFAAGTEHCGGDVQVVALPALVDRNLDLRARRFHGHPGRPQHAVAFHGDERLAVMRRRQGQLDRVARLGRHAFELHLHAVGTIAHGVGVLRVPARVKAVAQGLAGFGIGDFQAVAAPLHGHGQLGAVVQRDLARIQQFLGFGVAAVPAALVVETPVVLAIFAVQAHLRLRQRRNLALRIHAQHFKPGGRAFAGHVAVELRTHGDQAVGGPDAALDRAHHRTAAGFQQAGRHPHLHRRTRAAGARIDLELAAALVVQGRFGQFLEMAAGIVGNVAEDEAGPLLGQRKTVALDLEAGQQAVASGGRAVEIVALHVDSQRFLRRQHLLVGGQRHLHAFRQEFLDLELPGRVRRARRGIHAQFQQPRAGLRIQRQVDAALDIAGQILLGLPQGAQHRAAVGALDGRGQGRRRQHAAVQIARQDRDVEGFAGAVQIAASVDEQVVGAGNMAARVEFRQVQGRFAQGQHRHFLVARGADDARIGEAAVKADMALAIGRGLGQRLAGAVHQLEHGARDGGAALQGYRIGFDAVAVAARVQADVADVEIRHLVFVAETAGLAHHRDVDAGFLQFLDAFDRQERDMAAVGLVVGDEAALIDAGRQRVQAVQVPVADRALQAAVVGIAPVVIFVAAVFFFAGAGAAADAQHGVEQFRHALRRYAQELHVHFGHVHRGHGQAAILAGRQHHAAAGEIERRRHGLRVHLAIRRFRQLDAARAGQPGTHGDCVGTLRLHVGEINHAGVVAHHPVALQDLTLGRRVARPDRGGLVTVAGGRFAVLVGGRTRVRHLQKAVQVGLGIHRLREGHGQRQRIVVLARLAGKRGKRVGRADHRAGGQCRLGISAARRGSRLRHDGWRRIGGLTFLAHPPAHADGAGQYNDPGCRQPGLAYLSTHGKSPAYSNADAPLLSGGAADLIIPRASRVRGYCLSKQNNRTTQRRHDRRRIDSGVQTGSITHCRGCWRARAYWATCAMRVAARSRG</sequence>
<reference evidence="2 3" key="1">
    <citation type="submission" date="2015-09" db="EMBL/GenBank/DDBJ databases">
        <authorList>
            <consortium name="Pathogen Informatics"/>
        </authorList>
    </citation>
    <scope>NUCLEOTIDE SEQUENCE [LARGE SCALE GENOMIC DNA]</scope>
    <source>
        <strain evidence="2 3">2789STDY5608625</strain>
    </source>
</reference>
<accession>A0AAD2IY13</accession>
<feature type="transmembrane region" description="Helical" evidence="1">
    <location>
        <begin position="726"/>
        <end position="751"/>
    </location>
</feature>
<feature type="transmembrane region" description="Helical" evidence="1">
    <location>
        <begin position="15"/>
        <end position="37"/>
    </location>
</feature>
<dbReference type="Proteomes" id="UP000044098">
    <property type="component" value="Unassembled WGS sequence"/>
</dbReference>
<gene>
    <name evidence="2" type="ORF">ERS370000_01873</name>
</gene>
<feature type="transmembrane region" description="Helical" evidence="1">
    <location>
        <begin position="1200"/>
        <end position="1225"/>
    </location>
</feature>
<organism evidence="2 3">
    <name type="scientific">Achromobacter aegrifaciens</name>
    <dbReference type="NCBI Taxonomy" id="1287736"/>
    <lineage>
        <taxon>Bacteria</taxon>
        <taxon>Pseudomonadati</taxon>
        <taxon>Pseudomonadota</taxon>
        <taxon>Betaproteobacteria</taxon>
        <taxon>Burkholderiales</taxon>
        <taxon>Alcaligenaceae</taxon>
        <taxon>Achromobacter</taxon>
    </lineage>
</organism>
<evidence type="ECO:0000313" key="2">
    <source>
        <dbReference type="EMBL" id="CUI86903.1"/>
    </source>
</evidence>
<evidence type="ECO:0000313" key="3">
    <source>
        <dbReference type="Proteomes" id="UP000044098"/>
    </source>
</evidence>
<keyword evidence="1" id="KW-1133">Transmembrane helix</keyword>